<dbReference type="GO" id="GO:0005886">
    <property type="term" value="C:plasma membrane"/>
    <property type="evidence" value="ECO:0007669"/>
    <property type="project" value="TreeGrafter"/>
</dbReference>
<evidence type="ECO:0000256" key="9">
    <source>
        <dbReference type="ARBA" id="ARBA00023136"/>
    </source>
</evidence>
<dbReference type="AlphaFoldDB" id="A0A1F5MJ65"/>
<keyword evidence="5 11" id="KW-0812">Transmembrane</keyword>
<feature type="transmembrane region" description="Helical" evidence="11">
    <location>
        <begin position="252"/>
        <end position="278"/>
    </location>
</feature>
<keyword evidence="6" id="KW-0133">Cell shape</keyword>
<dbReference type="EMBL" id="MFDO01000018">
    <property type="protein sequence ID" value="OGE65393.1"/>
    <property type="molecule type" value="Genomic_DNA"/>
</dbReference>
<sequence length="355" mass="39054">MSKSLTQVLLPDLLLTLPIVFLLSLSILVIYSSNPILAAQQAIYASIGIILFYLCSLIDFRYYNRSINLFYLGVLILLIITFIIGFETRGSVRWISLGFFQLQPSELAKPILILVLAKFWSQKDTDWFHIIKSAAIVLPLLLMVFQQPDLGTTLTLGAIWVFSLIGANLSIIKAGLMAALTLPVLYLGSNLLKDYQKDRLLSYLSPTHDPLGTGYNVIQSTIAVGSGQIMGRGLGRGTQSRLQFLPEFRTDFIFASIAEEFGFLGSLIVLGLYGWLLLRCAYVASYMTDRFGVVVIYGVVGMLFFQTVVNLGMNIGVLPVTGITLPLLSYGGSSLIGTLISLGLVASCIRYYKTV</sequence>
<evidence type="ECO:0000256" key="2">
    <source>
        <dbReference type="ARBA" id="ARBA00022475"/>
    </source>
</evidence>
<dbReference type="InterPro" id="IPR001182">
    <property type="entry name" value="FtsW/RodA"/>
</dbReference>
<dbReference type="Proteomes" id="UP000178017">
    <property type="component" value="Unassembled WGS sequence"/>
</dbReference>
<feature type="transmembrane region" description="Helical" evidence="11">
    <location>
        <begin position="43"/>
        <end position="62"/>
    </location>
</feature>
<evidence type="ECO:0000256" key="11">
    <source>
        <dbReference type="SAM" id="Phobius"/>
    </source>
</evidence>
<keyword evidence="3" id="KW-0328">Glycosyltransferase</keyword>
<dbReference type="NCBIfam" id="TIGR02210">
    <property type="entry name" value="rodA_shape"/>
    <property type="match status" value="1"/>
</dbReference>
<evidence type="ECO:0000313" key="13">
    <source>
        <dbReference type="Proteomes" id="UP000178017"/>
    </source>
</evidence>
<feature type="transmembrane region" description="Helical" evidence="11">
    <location>
        <begin position="290"/>
        <end position="309"/>
    </location>
</feature>
<reference evidence="12 13" key="1">
    <citation type="journal article" date="2016" name="Nat. Commun.">
        <title>Thousands of microbial genomes shed light on interconnected biogeochemical processes in an aquifer system.</title>
        <authorList>
            <person name="Anantharaman K."/>
            <person name="Brown C.T."/>
            <person name="Hug L.A."/>
            <person name="Sharon I."/>
            <person name="Castelle C.J."/>
            <person name="Probst A.J."/>
            <person name="Thomas B.C."/>
            <person name="Singh A."/>
            <person name="Wilkins M.J."/>
            <person name="Karaoz U."/>
            <person name="Brodie E.L."/>
            <person name="Williams K.H."/>
            <person name="Hubbard S.S."/>
            <person name="Banfield J.F."/>
        </authorList>
    </citation>
    <scope>NUCLEOTIDE SEQUENCE [LARGE SCALE GENOMIC DNA]</scope>
</reference>
<dbReference type="GO" id="GO:0009252">
    <property type="term" value="P:peptidoglycan biosynthetic process"/>
    <property type="evidence" value="ECO:0007669"/>
    <property type="project" value="UniProtKB-KW"/>
</dbReference>
<dbReference type="GO" id="GO:0015648">
    <property type="term" value="F:lipid-linked peptidoglycan transporter activity"/>
    <property type="evidence" value="ECO:0007669"/>
    <property type="project" value="TreeGrafter"/>
</dbReference>
<dbReference type="PANTHER" id="PTHR30474">
    <property type="entry name" value="CELL CYCLE PROTEIN"/>
    <property type="match status" value="1"/>
</dbReference>
<evidence type="ECO:0000256" key="6">
    <source>
        <dbReference type="ARBA" id="ARBA00022960"/>
    </source>
</evidence>
<evidence type="ECO:0000256" key="1">
    <source>
        <dbReference type="ARBA" id="ARBA00004141"/>
    </source>
</evidence>
<evidence type="ECO:0000256" key="10">
    <source>
        <dbReference type="ARBA" id="ARBA00023316"/>
    </source>
</evidence>
<dbReference type="GO" id="GO:0032153">
    <property type="term" value="C:cell division site"/>
    <property type="evidence" value="ECO:0007669"/>
    <property type="project" value="TreeGrafter"/>
</dbReference>
<keyword evidence="4" id="KW-0808">Transferase</keyword>
<dbReference type="InterPro" id="IPR011923">
    <property type="entry name" value="RodA/MrdB"/>
</dbReference>
<dbReference type="Pfam" id="PF01098">
    <property type="entry name" value="FTSW_RODA_SPOVE"/>
    <property type="match status" value="1"/>
</dbReference>
<evidence type="ECO:0000256" key="3">
    <source>
        <dbReference type="ARBA" id="ARBA00022676"/>
    </source>
</evidence>
<evidence type="ECO:0000256" key="7">
    <source>
        <dbReference type="ARBA" id="ARBA00022984"/>
    </source>
</evidence>
<keyword evidence="8 11" id="KW-1133">Transmembrane helix</keyword>
<gene>
    <name evidence="12" type="ORF">A3B49_00710</name>
</gene>
<evidence type="ECO:0000256" key="5">
    <source>
        <dbReference type="ARBA" id="ARBA00022692"/>
    </source>
</evidence>
<comment type="subcellular location">
    <subcellularLocation>
        <location evidence="1">Membrane</location>
        <topology evidence="1">Multi-pass membrane protein</topology>
    </subcellularLocation>
</comment>
<feature type="transmembrane region" description="Helical" evidence="11">
    <location>
        <begin position="69"/>
        <end position="86"/>
    </location>
</feature>
<proteinExistence type="predicted"/>
<evidence type="ECO:0000256" key="8">
    <source>
        <dbReference type="ARBA" id="ARBA00022989"/>
    </source>
</evidence>
<dbReference type="GO" id="GO:0071555">
    <property type="term" value="P:cell wall organization"/>
    <property type="evidence" value="ECO:0007669"/>
    <property type="project" value="UniProtKB-KW"/>
</dbReference>
<accession>A0A1F5MJ65</accession>
<evidence type="ECO:0000256" key="4">
    <source>
        <dbReference type="ARBA" id="ARBA00022679"/>
    </source>
</evidence>
<keyword evidence="10" id="KW-0961">Cell wall biogenesis/degradation</keyword>
<name>A0A1F5MJ65_9BACT</name>
<dbReference type="GO" id="GO:0016757">
    <property type="term" value="F:glycosyltransferase activity"/>
    <property type="evidence" value="ECO:0007669"/>
    <property type="project" value="UniProtKB-KW"/>
</dbReference>
<dbReference type="PROSITE" id="PS00428">
    <property type="entry name" value="FTSW_RODA_SPOVE"/>
    <property type="match status" value="1"/>
</dbReference>
<feature type="transmembrane region" description="Helical" evidence="11">
    <location>
        <begin position="127"/>
        <end position="145"/>
    </location>
</feature>
<feature type="transmembrane region" description="Helical" evidence="11">
    <location>
        <begin position="157"/>
        <end position="186"/>
    </location>
</feature>
<comment type="caution">
    <text evidence="12">The sequence shown here is derived from an EMBL/GenBank/DDBJ whole genome shotgun (WGS) entry which is preliminary data.</text>
</comment>
<feature type="transmembrane region" description="Helical" evidence="11">
    <location>
        <begin position="329"/>
        <end position="352"/>
    </location>
</feature>
<keyword evidence="9 11" id="KW-0472">Membrane</keyword>
<keyword evidence="7" id="KW-0573">Peptidoglycan synthesis</keyword>
<keyword evidence="2" id="KW-1003">Cell membrane</keyword>
<evidence type="ECO:0000313" key="12">
    <source>
        <dbReference type="EMBL" id="OGE65393.1"/>
    </source>
</evidence>
<organism evidence="12 13">
    <name type="scientific">Candidatus Daviesbacteria bacterium RIFCSPLOWO2_01_FULL_40_24</name>
    <dbReference type="NCBI Taxonomy" id="1797787"/>
    <lineage>
        <taxon>Bacteria</taxon>
        <taxon>Candidatus Daviesiibacteriota</taxon>
    </lineage>
</organism>
<dbReference type="PANTHER" id="PTHR30474:SF1">
    <property type="entry name" value="PEPTIDOGLYCAN GLYCOSYLTRANSFERASE MRDB"/>
    <property type="match status" value="1"/>
</dbReference>
<dbReference type="GO" id="GO:0051301">
    <property type="term" value="P:cell division"/>
    <property type="evidence" value="ECO:0007669"/>
    <property type="project" value="InterPro"/>
</dbReference>
<dbReference type="InterPro" id="IPR018365">
    <property type="entry name" value="Cell_cycle_FtsW-rel_CS"/>
</dbReference>
<feature type="transmembrane region" description="Helical" evidence="11">
    <location>
        <begin position="12"/>
        <end position="31"/>
    </location>
</feature>
<protein>
    <submittedName>
        <fullName evidence="12">Rod shape-determining protein RodA</fullName>
    </submittedName>
</protein>
<dbReference type="GO" id="GO:0008360">
    <property type="term" value="P:regulation of cell shape"/>
    <property type="evidence" value="ECO:0007669"/>
    <property type="project" value="UniProtKB-KW"/>
</dbReference>